<organism evidence="6 7">
    <name type="scientific">Symbiodinium necroappetens</name>
    <dbReference type="NCBI Taxonomy" id="1628268"/>
    <lineage>
        <taxon>Eukaryota</taxon>
        <taxon>Sar</taxon>
        <taxon>Alveolata</taxon>
        <taxon>Dinophyceae</taxon>
        <taxon>Suessiales</taxon>
        <taxon>Symbiodiniaceae</taxon>
        <taxon>Symbiodinium</taxon>
    </lineage>
</organism>
<feature type="transmembrane region" description="Helical" evidence="5">
    <location>
        <begin position="760"/>
        <end position="787"/>
    </location>
</feature>
<feature type="transmembrane region" description="Helical" evidence="5">
    <location>
        <begin position="927"/>
        <end position="945"/>
    </location>
</feature>
<dbReference type="GO" id="GO:0000139">
    <property type="term" value="C:Golgi membrane"/>
    <property type="evidence" value="ECO:0007669"/>
    <property type="project" value="InterPro"/>
</dbReference>
<keyword evidence="4 5" id="KW-0472">Membrane</keyword>
<reference evidence="6" key="1">
    <citation type="submission" date="2021-02" db="EMBL/GenBank/DDBJ databases">
        <authorList>
            <person name="Dougan E. K."/>
            <person name="Rhodes N."/>
            <person name="Thang M."/>
            <person name="Chan C."/>
        </authorList>
    </citation>
    <scope>NUCLEOTIDE SEQUENCE</scope>
</reference>
<comment type="caution">
    <text evidence="6">The sequence shown here is derived from an EMBL/GenBank/DDBJ whole genome shotgun (WGS) entry which is preliminary data.</text>
</comment>
<evidence type="ECO:0000313" key="6">
    <source>
        <dbReference type="EMBL" id="CAE7210478.1"/>
    </source>
</evidence>
<gene>
    <name evidence="6" type="ORF">SNEC2469_LOCUS2099</name>
</gene>
<feature type="transmembrane region" description="Helical" evidence="5">
    <location>
        <begin position="837"/>
        <end position="855"/>
    </location>
</feature>
<dbReference type="InterPro" id="IPR007271">
    <property type="entry name" value="Nuc_sug_transpt"/>
</dbReference>
<feature type="transmembrane region" description="Helical" evidence="5">
    <location>
        <begin position="615"/>
        <end position="636"/>
    </location>
</feature>
<dbReference type="EMBL" id="CAJNJA010006449">
    <property type="protein sequence ID" value="CAE7210478.1"/>
    <property type="molecule type" value="Genomic_DNA"/>
</dbReference>
<evidence type="ECO:0000313" key="7">
    <source>
        <dbReference type="Proteomes" id="UP000601435"/>
    </source>
</evidence>
<proteinExistence type="predicted"/>
<feature type="transmembrane region" description="Helical" evidence="5">
    <location>
        <begin position="690"/>
        <end position="707"/>
    </location>
</feature>
<dbReference type="GO" id="GO:0015165">
    <property type="term" value="F:pyrimidine nucleotide-sugar transmembrane transporter activity"/>
    <property type="evidence" value="ECO:0007669"/>
    <property type="project" value="InterPro"/>
</dbReference>
<accession>A0A812JTK8</accession>
<protein>
    <submittedName>
        <fullName evidence="6">Uncharacterized protein</fullName>
    </submittedName>
</protein>
<evidence type="ECO:0000256" key="2">
    <source>
        <dbReference type="ARBA" id="ARBA00022692"/>
    </source>
</evidence>
<keyword evidence="2 5" id="KW-0812">Transmembrane</keyword>
<keyword evidence="7" id="KW-1185">Reference proteome</keyword>
<sequence length="963" mass="106970">IAEYHEDPDLSCEGSQATVMDWPRLRQAFRPEADWYHEAKYLVYSRSFQANWLASMEECAYGFAMVSLYKLVICAETQAECVNQYAVLIDNLFRERDWREVAGNAWHLFGFLDRVRPALKRHEFRLDFTPAELQGQLPSLELLLDGESPPEEFQGVKLSPSFAGAVSSVLADLPKTYMATSKDAVGLEARRFLYVTMVFGQQYVPYIPRFVSRAEALGLSNLVLFCLDEEALQLCRSLPRAERCIPGTPSILNKFTLPGSFCCGGCVAGTGMGMLRQLCLALVCSGLLAQSKEACVEGSAHGASLAQLWIRRAGAFCEADLSELRTVTLLVHCRQTREVCELRRPLILSYRPFFREVRWLLSWPNSTGQLRAEEHLCEKPGDPYLCVTQVGKQLERDGTASTGILYMHFDAVLAPCSFAQRFDARKIGTFGSKAQLRWDTFEGLDRCNGINAVGFESLPNLHCPWHLWESNRLRLRDALAELRHAGVLSFPAELSQGCWTGYDDLFYLPWPALHTYGVLAEIFARHNVHHEIAGPTALAVASLNGLEMQDFGCKVGVLNPLTLRVVTAPDFVCGHEVHYQEEGMVEAVEAVIKGNATLLLQAANEQRNFLHILDWGVWGELPAMCILLGAGLALCLCPDTRDRVLSSYIVCAIYVLISVVIDLSMAVQSIQAPHEDYKFEPMCAVLLTELLKLVVSLCLILYAQCSHRSTQMMPSAEDVAWLVLPAAIFTLNNILVWWSIGRNDISTFGVFRDTMILWTAFLWRMVFGVPLGPTRLLAIAVLVFGLALNQLENLLQSRFSWPLLLVLLMTACNAMGSVVNEFALKRRDGMDINVQNAILYAAAVAFTALLILVSGRVRGLDLYKHGIFQGFTRHTMFTVIMQAFAGLAVSRILKYSDAVQKNIAACLRGPILVVISPAFVRSSANMLTFVSAAIVASGCVIYLHQGPLSASNSSKDKSRSASH</sequence>
<evidence type="ECO:0000256" key="5">
    <source>
        <dbReference type="SAM" id="Phobius"/>
    </source>
</evidence>
<dbReference type="SUPFAM" id="SSF103481">
    <property type="entry name" value="Multidrug resistance efflux transporter EmrE"/>
    <property type="match status" value="1"/>
</dbReference>
<evidence type="ECO:0000256" key="3">
    <source>
        <dbReference type="ARBA" id="ARBA00022989"/>
    </source>
</evidence>
<dbReference type="PANTHER" id="PTHR10231">
    <property type="entry name" value="NUCLEOTIDE-SUGAR TRANSMEMBRANE TRANSPORTER"/>
    <property type="match status" value="1"/>
</dbReference>
<dbReference type="OrthoDB" id="419167at2759"/>
<evidence type="ECO:0000256" key="4">
    <source>
        <dbReference type="ARBA" id="ARBA00023136"/>
    </source>
</evidence>
<name>A0A812JTK8_9DINO</name>
<feature type="transmembrane region" description="Helical" evidence="5">
    <location>
        <begin position="648"/>
        <end position="670"/>
    </location>
</feature>
<evidence type="ECO:0000256" key="1">
    <source>
        <dbReference type="ARBA" id="ARBA00004141"/>
    </source>
</evidence>
<dbReference type="InterPro" id="IPR037185">
    <property type="entry name" value="EmrE-like"/>
</dbReference>
<dbReference type="Pfam" id="PF04142">
    <property type="entry name" value="Nuc_sug_transp"/>
    <property type="match status" value="1"/>
</dbReference>
<feature type="transmembrane region" description="Helical" evidence="5">
    <location>
        <begin position="799"/>
        <end position="817"/>
    </location>
</feature>
<comment type="subcellular location">
    <subcellularLocation>
        <location evidence="1">Membrane</location>
        <topology evidence="1">Multi-pass membrane protein</topology>
    </subcellularLocation>
</comment>
<keyword evidence="3 5" id="KW-1133">Transmembrane helix</keyword>
<feature type="non-terminal residue" evidence="6">
    <location>
        <position position="963"/>
    </location>
</feature>
<dbReference type="AlphaFoldDB" id="A0A812JTK8"/>
<dbReference type="Proteomes" id="UP000601435">
    <property type="component" value="Unassembled WGS sequence"/>
</dbReference>
<feature type="transmembrane region" description="Helical" evidence="5">
    <location>
        <begin position="876"/>
        <end position="893"/>
    </location>
</feature>